<reference evidence="1" key="1">
    <citation type="submission" date="2020-06" db="EMBL/GenBank/DDBJ databases">
        <authorList>
            <person name="Li T."/>
            <person name="Hu X."/>
            <person name="Zhang T."/>
            <person name="Song X."/>
            <person name="Zhang H."/>
            <person name="Dai N."/>
            <person name="Sheng W."/>
            <person name="Hou X."/>
            <person name="Wei L."/>
        </authorList>
    </citation>
    <scope>NUCLEOTIDE SEQUENCE</scope>
    <source>
        <strain evidence="1">3651</strain>
        <tissue evidence="1">Leaf</tissue>
    </source>
</reference>
<gene>
    <name evidence="1" type="ORF">Salat_1124200</name>
</gene>
<keyword evidence="2" id="KW-1185">Reference proteome</keyword>
<evidence type="ECO:0000313" key="1">
    <source>
        <dbReference type="EMBL" id="KAK4428246.1"/>
    </source>
</evidence>
<protein>
    <submittedName>
        <fullName evidence="1">Uncharacterized protein</fullName>
    </submittedName>
</protein>
<reference evidence="1" key="2">
    <citation type="journal article" date="2024" name="Plant">
        <title>Genomic evolution and insights into agronomic trait innovations of Sesamum species.</title>
        <authorList>
            <person name="Miao H."/>
            <person name="Wang L."/>
            <person name="Qu L."/>
            <person name="Liu H."/>
            <person name="Sun Y."/>
            <person name="Le M."/>
            <person name="Wang Q."/>
            <person name="Wei S."/>
            <person name="Zheng Y."/>
            <person name="Lin W."/>
            <person name="Duan Y."/>
            <person name="Cao H."/>
            <person name="Xiong S."/>
            <person name="Wang X."/>
            <person name="Wei L."/>
            <person name="Li C."/>
            <person name="Ma Q."/>
            <person name="Ju M."/>
            <person name="Zhao R."/>
            <person name="Li G."/>
            <person name="Mu C."/>
            <person name="Tian Q."/>
            <person name="Mei H."/>
            <person name="Zhang T."/>
            <person name="Gao T."/>
            <person name="Zhang H."/>
        </authorList>
    </citation>
    <scope>NUCLEOTIDE SEQUENCE</scope>
    <source>
        <strain evidence="1">3651</strain>
    </source>
</reference>
<dbReference type="Proteomes" id="UP001293254">
    <property type="component" value="Unassembled WGS sequence"/>
</dbReference>
<name>A0AAE1YDG1_9LAMI</name>
<organism evidence="1 2">
    <name type="scientific">Sesamum alatum</name>
    <dbReference type="NCBI Taxonomy" id="300844"/>
    <lineage>
        <taxon>Eukaryota</taxon>
        <taxon>Viridiplantae</taxon>
        <taxon>Streptophyta</taxon>
        <taxon>Embryophyta</taxon>
        <taxon>Tracheophyta</taxon>
        <taxon>Spermatophyta</taxon>
        <taxon>Magnoliopsida</taxon>
        <taxon>eudicotyledons</taxon>
        <taxon>Gunneridae</taxon>
        <taxon>Pentapetalae</taxon>
        <taxon>asterids</taxon>
        <taxon>lamiids</taxon>
        <taxon>Lamiales</taxon>
        <taxon>Pedaliaceae</taxon>
        <taxon>Sesamum</taxon>
    </lineage>
</organism>
<sequence length="129" mass="14776">MRHVYYLPLLPVDCKASVLIDQSRGQWKSDLIDVAFTAEGAECIKPFPMSHFRASDRTVWLPDTNKFLMENKWKDPLTVVTDASQSVGEFKSFKSSLTTCLTPLRRSDWQAPEQSFIKINCDGAIFERE</sequence>
<accession>A0AAE1YDG1</accession>
<dbReference type="AlphaFoldDB" id="A0AAE1YDG1"/>
<evidence type="ECO:0000313" key="2">
    <source>
        <dbReference type="Proteomes" id="UP001293254"/>
    </source>
</evidence>
<comment type="caution">
    <text evidence="1">The sequence shown here is derived from an EMBL/GenBank/DDBJ whole genome shotgun (WGS) entry which is preliminary data.</text>
</comment>
<dbReference type="EMBL" id="JACGWO010000004">
    <property type="protein sequence ID" value="KAK4428246.1"/>
    <property type="molecule type" value="Genomic_DNA"/>
</dbReference>
<proteinExistence type="predicted"/>